<accession>S8C5E2</accession>
<reference evidence="1 2" key="1">
    <citation type="journal article" date="2013" name="BMC Genomics">
        <title>The miniature genome of a carnivorous plant Genlisea aurea contains a low number of genes and short non-coding sequences.</title>
        <authorList>
            <person name="Leushkin E.V."/>
            <person name="Sutormin R.A."/>
            <person name="Nabieva E.R."/>
            <person name="Penin A.A."/>
            <person name="Kondrashov A.S."/>
            <person name="Logacheva M.D."/>
        </authorList>
    </citation>
    <scope>NUCLEOTIDE SEQUENCE [LARGE SCALE GENOMIC DNA]</scope>
</reference>
<evidence type="ECO:0000313" key="2">
    <source>
        <dbReference type="Proteomes" id="UP000015453"/>
    </source>
</evidence>
<proteinExistence type="predicted"/>
<dbReference type="EMBL" id="AUSU01006440">
    <property type="protein sequence ID" value="EPS62025.1"/>
    <property type="molecule type" value="Genomic_DNA"/>
</dbReference>
<dbReference type="Proteomes" id="UP000015453">
    <property type="component" value="Unassembled WGS sequence"/>
</dbReference>
<protein>
    <submittedName>
        <fullName evidence="1">Uncharacterized protein</fullName>
    </submittedName>
</protein>
<organism evidence="1 2">
    <name type="scientific">Genlisea aurea</name>
    <dbReference type="NCBI Taxonomy" id="192259"/>
    <lineage>
        <taxon>Eukaryota</taxon>
        <taxon>Viridiplantae</taxon>
        <taxon>Streptophyta</taxon>
        <taxon>Embryophyta</taxon>
        <taxon>Tracheophyta</taxon>
        <taxon>Spermatophyta</taxon>
        <taxon>Magnoliopsida</taxon>
        <taxon>eudicotyledons</taxon>
        <taxon>Gunneridae</taxon>
        <taxon>Pentapetalae</taxon>
        <taxon>asterids</taxon>
        <taxon>lamiids</taxon>
        <taxon>Lamiales</taxon>
        <taxon>Lentibulariaceae</taxon>
        <taxon>Genlisea</taxon>
    </lineage>
</organism>
<sequence>MPAMEPAPLDLANLRKMQRVIQTSGEWRLELPIAPPTAETEGAAPAAQQRPHLPLEDRVAALEQEIARLRLLVHSLVMRMGALLFHEGNRTCESGRDLELWNPSCNRFTRASLRTGQRVRCASMSRMMDRFLATLQEPRYNPRNLSGGMSDRGGMPCSPNPFLSDERCSESGVMQGWERSTSRSRYSHDFTFAR</sequence>
<comment type="caution">
    <text evidence="1">The sequence shown here is derived from an EMBL/GenBank/DDBJ whole genome shotgun (WGS) entry which is preliminary data.</text>
</comment>
<evidence type="ECO:0000313" key="1">
    <source>
        <dbReference type="EMBL" id="EPS62025.1"/>
    </source>
</evidence>
<gene>
    <name evidence="1" type="ORF">M569_12768</name>
</gene>
<dbReference type="AlphaFoldDB" id="S8C5E2"/>
<keyword evidence="2" id="KW-1185">Reference proteome</keyword>
<name>S8C5E2_9LAMI</name>